<dbReference type="GO" id="GO:0000967">
    <property type="term" value="P:rRNA 5'-end processing"/>
    <property type="evidence" value="ECO:0007669"/>
    <property type="project" value="TreeGrafter"/>
</dbReference>
<protein>
    <submittedName>
        <fullName evidence="1">Pre-16S rRNA nuclease</fullName>
    </submittedName>
</protein>
<dbReference type="PANTHER" id="PTHR33317:SF4">
    <property type="entry name" value="POLYNUCLEOTIDYL TRANSFERASE, RIBONUCLEASE H-LIKE SUPERFAMILY PROTEIN"/>
    <property type="match status" value="1"/>
</dbReference>
<dbReference type="EMBL" id="JBAMMX010000022">
    <property type="protein sequence ID" value="KAK6918592.1"/>
    <property type="molecule type" value="Genomic_DNA"/>
</dbReference>
<name>A0AAN8UXC5_9MAGN</name>
<comment type="caution">
    <text evidence="1">The sequence shown here is derived from an EMBL/GenBank/DDBJ whole genome shotgun (WGS) entry which is preliminary data.</text>
</comment>
<dbReference type="Proteomes" id="UP001370490">
    <property type="component" value="Unassembled WGS sequence"/>
</dbReference>
<proteinExistence type="predicted"/>
<dbReference type="SUPFAM" id="SSF53098">
    <property type="entry name" value="Ribonuclease H-like"/>
    <property type="match status" value="1"/>
</dbReference>
<accession>A0AAN8UXC5</accession>
<organism evidence="1 2">
    <name type="scientific">Dillenia turbinata</name>
    <dbReference type="NCBI Taxonomy" id="194707"/>
    <lineage>
        <taxon>Eukaryota</taxon>
        <taxon>Viridiplantae</taxon>
        <taxon>Streptophyta</taxon>
        <taxon>Embryophyta</taxon>
        <taxon>Tracheophyta</taxon>
        <taxon>Spermatophyta</taxon>
        <taxon>Magnoliopsida</taxon>
        <taxon>eudicotyledons</taxon>
        <taxon>Gunneridae</taxon>
        <taxon>Pentapetalae</taxon>
        <taxon>Dilleniales</taxon>
        <taxon>Dilleniaceae</taxon>
        <taxon>Dillenia</taxon>
    </lineage>
</organism>
<evidence type="ECO:0000313" key="1">
    <source>
        <dbReference type="EMBL" id="KAK6918592.1"/>
    </source>
</evidence>
<reference evidence="1 2" key="1">
    <citation type="submission" date="2023-12" db="EMBL/GenBank/DDBJ databases">
        <title>A high-quality genome assembly for Dillenia turbinata (Dilleniales).</title>
        <authorList>
            <person name="Chanderbali A."/>
        </authorList>
    </citation>
    <scope>NUCLEOTIDE SEQUENCE [LARGE SCALE GENOMIC DNA]</scope>
    <source>
        <strain evidence="1">LSX21</strain>
        <tissue evidence="1">Leaf</tissue>
    </source>
</reference>
<sequence length="61" mass="6727">MVGPIGMGTNPTCAYVVHIADREEVDEFIIGIPKSFDGKETPQSNKVRRVAERLAVRAAER</sequence>
<dbReference type="PANTHER" id="PTHR33317">
    <property type="entry name" value="POLYNUCLEOTIDYL TRANSFERASE, RIBONUCLEASE H-LIKE SUPERFAMILY PROTEIN"/>
    <property type="match status" value="1"/>
</dbReference>
<dbReference type="InterPro" id="IPR005227">
    <property type="entry name" value="YqgF"/>
</dbReference>
<dbReference type="Gene3D" id="3.30.420.140">
    <property type="entry name" value="YqgF/RNase H-like domain"/>
    <property type="match status" value="1"/>
</dbReference>
<dbReference type="InterPro" id="IPR012337">
    <property type="entry name" value="RNaseH-like_sf"/>
</dbReference>
<dbReference type="Pfam" id="PF03652">
    <property type="entry name" value="RuvX"/>
    <property type="match status" value="1"/>
</dbReference>
<dbReference type="AlphaFoldDB" id="A0AAN8UXC5"/>
<evidence type="ECO:0000313" key="2">
    <source>
        <dbReference type="Proteomes" id="UP001370490"/>
    </source>
</evidence>
<keyword evidence="2" id="KW-1185">Reference proteome</keyword>
<dbReference type="InterPro" id="IPR037027">
    <property type="entry name" value="YqgF/RNaseH-like_dom_sf"/>
</dbReference>
<gene>
    <name evidence="1" type="ORF">RJ641_017014</name>
</gene>